<dbReference type="CDD" id="cd10917">
    <property type="entry name" value="CE4_NodB_like_6s_7s"/>
    <property type="match status" value="1"/>
</dbReference>
<keyword evidence="2" id="KW-0378">Hydrolase</keyword>
<accession>A0A5E7P6S5</accession>
<gene>
    <name evidence="5" type="ORF">PS880_05067</name>
</gene>
<sequence length="376" mass="42120" precursor="true">MWLLLGNALLVTCLWIGTTQAAGPAGFATIDRSGWPRALTSEADFDIASRAEILMFSKVLLNTEGLDAENLTQRLGVKSVDIKSVEQVRQRFWQRLLDGYGKASANCHGEPFCPSVRNLAELRESAASFTVSARDTFGTWATSSQNFHEQYLNEQLRLAALFPKTSSEIQRFDDAELNGDELADRQFLLTFDDGPSAVGGHTETVTSVLRTHDLHGTFFVLGRPFQIRLQKTSADKLSELYRDQCVSLHGWEHKSHSHWSEWQSSVVRSATLLSHTLPSNYQPLFRPPYGQRLSDSAAFFKAQGIKVMLWNIDSQDWSKQISSSAAGQRVQTLMLLWRHGIILFHDIHNKAPSAVSALIATNKGNGVQWLDCRTQR</sequence>
<dbReference type="OrthoDB" id="9816280at2"/>
<reference evidence="5 6" key="1">
    <citation type="submission" date="2019-09" db="EMBL/GenBank/DDBJ databases">
        <authorList>
            <person name="Chandra G."/>
            <person name="Truman W A."/>
        </authorList>
    </citation>
    <scope>NUCLEOTIDE SEQUENCE [LARGE SCALE GENOMIC DNA]</scope>
    <source>
        <strain evidence="5">PS880</strain>
    </source>
</reference>
<dbReference type="Gene3D" id="3.20.20.370">
    <property type="entry name" value="Glycoside hydrolase/deacetylase"/>
    <property type="match status" value="1"/>
</dbReference>
<dbReference type="PANTHER" id="PTHR10587:SF133">
    <property type="entry name" value="CHITIN DEACETYLASE 1-RELATED"/>
    <property type="match status" value="1"/>
</dbReference>
<dbReference type="SUPFAM" id="SSF88713">
    <property type="entry name" value="Glycoside hydrolase/deacetylase"/>
    <property type="match status" value="1"/>
</dbReference>
<proteinExistence type="predicted"/>
<evidence type="ECO:0000313" key="6">
    <source>
        <dbReference type="Proteomes" id="UP000375525"/>
    </source>
</evidence>
<organism evidence="5 6">
    <name type="scientific">Pseudomonas fluorescens</name>
    <dbReference type="NCBI Taxonomy" id="294"/>
    <lineage>
        <taxon>Bacteria</taxon>
        <taxon>Pseudomonadati</taxon>
        <taxon>Pseudomonadota</taxon>
        <taxon>Gammaproteobacteria</taxon>
        <taxon>Pseudomonadales</taxon>
        <taxon>Pseudomonadaceae</taxon>
        <taxon>Pseudomonas</taxon>
    </lineage>
</organism>
<feature type="chain" id="PRO_5022781026" description="NodB homology domain-containing protein" evidence="3">
    <location>
        <begin position="22"/>
        <end position="376"/>
    </location>
</feature>
<evidence type="ECO:0000256" key="2">
    <source>
        <dbReference type="ARBA" id="ARBA00022801"/>
    </source>
</evidence>
<feature type="signal peptide" evidence="3">
    <location>
        <begin position="1"/>
        <end position="21"/>
    </location>
</feature>
<dbReference type="GO" id="GO:0016020">
    <property type="term" value="C:membrane"/>
    <property type="evidence" value="ECO:0007669"/>
    <property type="project" value="TreeGrafter"/>
</dbReference>
<dbReference type="Pfam" id="PF01522">
    <property type="entry name" value="Polysacc_deac_1"/>
    <property type="match status" value="1"/>
</dbReference>
<dbReference type="Proteomes" id="UP000375525">
    <property type="component" value="Unassembled WGS sequence"/>
</dbReference>
<dbReference type="InterPro" id="IPR011330">
    <property type="entry name" value="Glyco_hydro/deAcase_b/a-brl"/>
</dbReference>
<dbReference type="InterPro" id="IPR002509">
    <property type="entry name" value="NODB_dom"/>
</dbReference>
<keyword evidence="1" id="KW-0479">Metal-binding</keyword>
<dbReference type="PANTHER" id="PTHR10587">
    <property type="entry name" value="GLYCOSYL TRANSFERASE-RELATED"/>
    <property type="match status" value="1"/>
</dbReference>
<keyword evidence="3" id="KW-0732">Signal</keyword>
<dbReference type="InterPro" id="IPR050248">
    <property type="entry name" value="Polysacc_deacetylase_ArnD"/>
</dbReference>
<dbReference type="EMBL" id="CABVIH010000029">
    <property type="protein sequence ID" value="VVP45354.1"/>
    <property type="molecule type" value="Genomic_DNA"/>
</dbReference>
<dbReference type="AlphaFoldDB" id="A0A5E7P6S5"/>
<evidence type="ECO:0000259" key="4">
    <source>
        <dbReference type="PROSITE" id="PS51677"/>
    </source>
</evidence>
<feature type="domain" description="NodB homology" evidence="4">
    <location>
        <begin position="185"/>
        <end position="370"/>
    </location>
</feature>
<evidence type="ECO:0000313" key="5">
    <source>
        <dbReference type="EMBL" id="VVP45354.1"/>
    </source>
</evidence>
<evidence type="ECO:0000256" key="3">
    <source>
        <dbReference type="SAM" id="SignalP"/>
    </source>
</evidence>
<dbReference type="GO" id="GO:0016810">
    <property type="term" value="F:hydrolase activity, acting on carbon-nitrogen (but not peptide) bonds"/>
    <property type="evidence" value="ECO:0007669"/>
    <property type="project" value="InterPro"/>
</dbReference>
<dbReference type="GO" id="GO:0005975">
    <property type="term" value="P:carbohydrate metabolic process"/>
    <property type="evidence" value="ECO:0007669"/>
    <property type="project" value="InterPro"/>
</dbReference>
<dbReference type="GO" id="GO:0046872">
    <property type="term" value="F:metal ion binding"/>
    <property type="evidence" value="ECO:0007669"/>
    <property type="project" value="UniProtKB-KW"/>
</dbReference>
<name>A0A5E7P6S5_PSEFL</name>
<evidence type="ECO:0000256" key="1">
    <source>
        <dbReference type="ARBA" id="ARBA00022723"/>
    </source>
</evidence>
<protein>
    <recommendedName>
        <fullName evidence="4">NodB homology domain-containing protein</fullName>
    </recommendedName>
</protein>
<dbReference type="PROSITE" id="PS51677">
    <property type="entry name" value="NODB"/>
    <property type="match status" value="1"/>
</dbReference>